<reference evidence="1" key="1">
    <citation type="submission" date="2021-06" db="EMBL/GenBank/DDBJ databases">
        <title>Comparative genomics, transcriptomics and evolutionary studies reveal genomic signatures of adaptation to plant cell wall in hemibiotrophic fungi.</title>
        <authorList>
            <consortium name="DOE Joint Genome Institute"/>
            <person name="Baroncelli R."/>
            <person name="Diaz J.F."/>
            <person name="Benocci T."/>
            <person name="Peng M."/>
            <person name="Battaglia E."/>
            <person name="Haridas S."/>
            <person name="Andreopoulos W."/>
            <person name="Labutti K."/>
            <person name="Pangilinan J."/>
            <person name="Floch G.L."/>
            <person name="Makela M.R."/>
            <person name="Henrissat B."/>
            <person name="Grigoriev I.V."/>
            <person name="Crouch J.A."/>
            <person name="De Vries R.P."/>
            <person name="Sukno S.A."/>
            <person name="Thon M.R."/>
        </authorList>
    </citation>
    <scope>NUCLEOTIDE SEQUENCE</scope>
    <source>
        <strain evidence="1">CBS 125086</strain>
    </source>
</reference>
<dbReference type="RefSeq" id="XP_060419209.1">
    <property type="nucleotide sequence ID" value="XM_060551809.1"/>
</dbReference>
<evidence type="ECO:0000313" key="2">
    <source>
        <dbReference type="Proteomes" id="UP001230504"/>
    </source>
</evidence>
<comment type="caution">
    <text evidence="1">The sequence shown here is derived from an EMBL/GenBank/DDBJ whole genome shotgun (WGS) entry which is preliminary data.</text>
</comment>
<sequence>MQPNGLCRYLSTNSSHPFRIRSSQTRKPISCSRCSERIKRPKLRFSSPWSVAYGFHIPIGSDGLINQRTFVAPVVTLLTVCACVMVLSQRGCRVHTPTKCLAPVNFTILMMGCRSERPAVCRNDTNRASLPFIPVSREAVYQLSRWHIINFMAVRAVSRRG</sequence>
<proteinExistence type="predicted"/>
<evidence type="ECO:0000313" key="1">
    <source>
        <dbReference type="EMBL" id="KAK1598532.1"/>
    </source>
</evidence>
<keyword evidence="2" id="KW-1185">Reference proteome</keyword>
<accession>A0AAD8V8R6</accession>
<organism evidence="1 2">
    <name type="scientific">Colletotrichum navitas</name>
    <dbReference type="NCBI Taxonomy" id="681940"/>
    <lineage>
        <taxon>Eukaryota</taxon>
        <taxon>Fungi</taxon>
        <taxon>Dikarya</taxon>
        <taxon>Ascomycota</taxon>
        <taxon>Pezizomycotina</taxon>
        <taxon>Sordariomycetes</taxon>
        <taxon>Hypocreomycetidae</taxon>
        <taxon>Glomerellales</taxon>
        <taxon>Glomerellaceae</taxon>
        <taxon>Colletotrichum</taxon>
        <taxon>Colletotrichum graminicola species complex</taxon>
    </lineage>
</organism>
<dbReference type="GeneID" id="85436049"/>
<dbReference type="EMBL" id="JAHLJV010000004">
    <property type="protein sequence ID" value="KAK1598532.1"/>
    <property type="molecule type" value="Genomic_DNA"/>
</dbReference>
<dbReference type="AlphaFoldDB" id="A0AAD8V8R6"/>
<gene>
    <name evidence="1" type="ORF">LY79DRAFT_247019</name>
</gene>
<dbReference type="Proteomes" id="UP001230504">
    <property type="component" value="Unassembled WGS sequence"/>
</dbReference>
<name>A0AAD8V8R6_9PEZI</name>
<protein>
    <submittedName>
        <fullName evidence="1">Uncharacterized protein</fullName>
    </submittedName>
</protein>